<dbReference type="EMBL" id="JBBYHV010000001">
    <property type="protein sequence ID" value="MEL1250576.1"/>
    <property type="molecule type" value="Genomic_DNA"/>
</dbReference>
<reference evidence="4 5" key="1">
    <citation type="submission" date="2024-04" db="EMBL/GenBank/DDBJ databases">
        <title>Aurantiacibacter sp. DGU6 16S ribosomal RNA gene Genome sequencing and assembly.</title>
        <authorList>
            <person name="Park S."/>
        </authorList>
    </citation>
    <scope>NUCLEOTIDE SEQUENCE [LARGE SCALE GENOMIC DNA]</scope>
    <source>
        <strain evidence="4 5">DGU6</strain>
    </source>
</reference>
<organism evidence="4 5">
    <name type="scientific">Aurantiacibacter gilvus</name>
    <dbReference type="NCBI Taxonomy" id="3139141"/>
    <lineage>
        <taxon>Bacteria</taxon>
        <taxon>Pseudomonadati</taxon>
        <taxon>Pseudomonadota</taxon>
        <taxon>Alphaproteobacteria</taxon>
        <taxon>Sphingomonadales</taxon>
        <taxon>Erythrobacteraceae</taxon>
        <taxon>Aurantiacibacter</taxon>
    </lineage>
</organism>
<dbReference type="SUPFAM" id="SSF56925">
    <property type="entry name" value="OMPA-like"/>
    <property type="match status" value="1"/>
</dbReference>
<name>A0ABU9IDT1_9SPHN</name>
<keyword evidence="5" id="KW-1185">Reference proteome</keyword>
<feature type="chain" id="PRO_5046042008" evidence="2">
    <location>
        <begin position="25"/>
        <end position="156"/>
    </location>
</feature>
<evidence type="ECO:0000259" key="3">
    <source>
        <dbReference type="Pfam" id="PF13505"/>
    </source>
</evidence>
<protein>
    <submittedName>
        <fullName evidence="4">Outer membrane beta-barrel protein</fullName>
    </submittedName>
</protein>
<proteinExistence type="predicted"/>
<dbReference type="RefSeq" id="WP_341673094.1">
    <property type="nucleotide sequence ID" value="NZ_JBBYHV010000001.1"/>
</dbReference>
<evidence type="ECO:0000313" key="5">
    <source>
        <dbReference type="Proteomes" id="UP001497045"/>
    </source>
</evidence>
<feature type="signal peptide" evidence="2">
    <location>
        <begin position="1"/>
        <end position="24"/>
    </location>
</feature>
<gene>
    <name evidence="4" type="ORF">AAEO60_07830</name>
</gene>
<dbReference type="Proteomes" id="UP001497045">
    <property type="component" value="Unassembled WGS sequence"/>
</dbReference>
<dbReference type="Pfam" id="PF13505">
    <property type="entry name" value="OMP_b-brl"/>
    <property type="match status" value="1"/>
</dbReference>
<accession>A0ABU9IDT1</accession>
<dbReference type="InterPro" id="IPR011250">
    <property type="entry name" value="OMP/PagP_B-barrel"/>
</dbReference>
<keyword evidence="1 2" id="KW-0732">Signal</keyword>
<sequence length="156" mass="15989">MNTRRITLTALAVATGLIAIPAAAQDAPGTARVEARGGIAWASGYEEAVAGVAAGYDFDLGDGIFIGVEGSADKVLADGADVVWGVGGRVGTRVGDAGRLYAAGGYAFGEGEDVPYLGAGYSHNLNESIYLTAEYRHFFSDFVDVNAATVGVGFNF</sequence>
<comment type="caution">
    <text evidence="4">The sequence shown here is derived from an EMBL/GenBank/DDBJ whole genome shotgun (WGS) entry which is preliminary data.</text>
</comment>
<evidence type="ECO:0000256" key="1">
    <source>
        <dbReference type="ARBA" id="ARBA00022729"/>
    </source>
</evidence>
<dbReference type="InterPro" id="IPR027385">
    <property type="entry name" value="Beta-barrel_OMP"/>
</dbReference>
<evidence type="ECO:0000256" key="2">
    <source>
        <dbReference type="SAM" id="SignalP"/>
    </source>
</evidence>
<feature type="domain" description="Outer membrane protein beta-barrel" evidence="3">
    <location>
        <begin position="11"/>
        <end position="156"/>
    </location>
</feature>
<evidence type="ECO:0000313" key="4">
    <source>
        <dbReference type="EMBL" id="MEL1250576.1"/>
    </source>
</evidence>